<proteinExistence type="inferred from homology"/>
<comment type="similarity">
    <text evidence="1">Belongs to the UPF0337 (CsbD) family.</text>
</comment>
<comment type="caution">
    <text evidence="3">The sequence shown here is derived from an EMBL/GenBank/DDBJ whole genome shotgun (WGS) entry which is preliminary data.</text>
</comment>
<organism evidence="3 4">
    <name type="scientific">Clostridium algidicarnis DSM 15099</name>
    <dbReference type="NCBI Taxonomy" id="1121295"/>
    <lineage>
        <taxon>Bacteria</taxon>
        <taxon>Bacillati</taxon>
        <taxon>Bacillota</taxon>
        <taxon>Clostridia</taxon>
        <taxon>Eubacteriales</taxon>
        <taxon>Clostridiaceae</taxon>
        <taxon>Clostridium</taxon>
    </lineage>
</organism>
<dbReference type="InterPro" id="IPR026042">
    <property type="entry name" value="YjbJ"/>
</dbReference>
<dbReference type="AlphaFoldDB" id="A0A2S6G0I8"/>
<evidence type="ECO:0000313" key="3">
    <source>
        <dbReference type="EMBL" id="PPK49439.1"/>
    </source>
</evidence>
<evidence type="ECO:0000259" key="2">
    <source>
        <dbReference type="Pfam" id="PF05532"/>
    </source>
</evidence>
<evidence type="ECO:0000256" key="1">
    <source>
        <dbReference type="ARBA" id="ARBA00009129"/>
    </source>
</evidence>
<dbReference type="Proteomes" id="UP000239863">
    <property type="component" value="Unassembled WGS sequence"/>
</dbReference>
<dbReference type="PANTHER" id="PTHR34977:SF1">
    <property type="entry name" value="UPF0337 PROTEIN YJBJ"/>
    <property type="match status" value="1"/>
</dbReference>
<dbReference type="Gene3D" id="1.10.1470.10">
    <property type="entry name" value="YjbJ"/>
    <property type="match status" value="1"/>
</dbReference>
<gene>
    <name evidence="3" type="ORF">BD821_10199</name>
</gene>
<sequence length="76" mass="8895">MANKPFAGKWNKLKGEIKMKWGDLTNDEIDKLEGEHDVLIGKIQERYNLSEEEAEAQFNTWYNGLDPLIIERINMN</sequence>
<dbReference type="PANTHER" id="PTHR34977">
    <property type="entry name" value="UPF0337 PROTEIN YJBJ"/>
    <property type="match status" value="1"/>
</dbReference>
<evidence type="ECO:0000313" key="4">
    <source>
        <dbReference type="Proteomes" id="UP000239863"/>
    </source>
</evidence>
<dbReference type="EMBL" id="PTIS01000001">
    <property type="protein sequence ID" value="PPK49439.1"/>
    <property type="molecule type" value="Genomic_DNA"/>
</dbReference>
<feature type="domain" description="CsbD-like" evidence="2">
    <location>
        <begin position="7"/>
        <end position="54"/>
    </location>
</feature>
<reference evidence="3 4" key="1">
    <citation type="submission" date="2018-02" db="EMBL/GenBank/DDBJ databases">
        <title>Genomic Encyclopedia of Archaeal and Bacterial Type Strains, Phase II (KMG-II): from individual species to whole genera.</title>
        <authorList>
            <person name="Goeker M."/>
        </authorList>
    </citation>
    <scope>NUCLEOTIDE SEQUENCE [LARGE SCALE GENOMIC DNA]</scope>
    <source>
        <strain evidence="3 4">DSM 15099</strain>
    </source>
</reference>
<dbReference type="InterPro" id="IPR036629">
    <property type="entry name" value="YjbJ_sf"/>
</dbReference>
<protein>
    <submittedName>
        <fullName evidence="3">Uncharacterized protein YjbJ (UPF0337 family)</fullName>
    </submittedName>
</protein>
<dbReference type="PIRSF" id="PIRSF039008">
    <property type="entry name" value="YjbJ"/>
    <property type="match status" value="1"/>
</dbReference>
<dbReference type="Pfam" id="PF05532">
    <property type="entry name" value="CsbD"/>
    <property type="match status" value="1"/>
</dbReference>
<dbReference type="OrthoDB" id="9796058at2"/>
<accession>A0A2S6G0I8</accession>
<dbReference type="InterPro" id="IPR008462">
    <property type="entry name" value="CsbD"/>
</dbReference>
<dbReference type="InterPro" id="IPR050423">
    <property type="entry name" value="UPF0337_stress_rsp"/>
</dbReference>
<name>A0A2S6G0I8_9CLOT</name>
<dbReference type="RefSeq" id="WP_104408841.1">
    <property type="nucleotide sequence ID" value="NZ_PTIS01000001.1"/>
</dbReference>
<dbReference type="SUPFAM" id="SSF69047">
    <property type="entry name" value="Hypothetical protein YjbJ"/>
    <property type="match status" value="1"/>
</dbReference>